<organism evidence="3 5">
    <name type="scientific">Pseudodesulfovibrio indicus</name>
    <dbReference type="NCBI Taxonomy" id="1716143"/>
    <lineage>
        <taxon>Bacteria</taxon>
        <taxon>Pseudomonadati</taxon>
        <taxon>Thermodesulfobacteriota</taxon>
        <taxon>Desulfovibrionia</taxon>
        <taxon>Desulfovibrionales</taxon>
        <taxon>Desulfovibrionaceae</taxon>
    </lineage>
</organism>
<dbReference type="Gene3D" id="3.40.50.10420">
    <property type="entry name" value="NagB/RpiA/CoA transferase-like"/>
    <property type="match status" value="1"/>
</dbReference>
<evidence type="ECO:0000259" key="1">
    <source>
        <dbReference type="Pfam" id="PF02589"/>
    </source>
</evidence>
<dbReference type="AlphaFoldDB" id="A0A126QSH2"/>
<reference evidence="3 5" key="2">
    <citation type="submission" date="2019-03" db="EMBL/GenBank/DDBJ databases">
        <title>Genomic Encyclopedia of Type Strains, Phase IV (KMG-IV): sequencing the most valuable type-strain genomes for metagenomic binning, comparative biology and taxonomic classification.</title>
        <authorList>
            <person name="Goeker M."/>
        </authorList>
    </citation>
    <scope>NUCLEOTIDE SEQUENCE [LARGE SCALE GENOMIC DNA]</scope>
    <source>
        <strain evidence="3 5">DSM 101483</strain>
    </source>
</reference>
<name>A0A126QSH2_9BACT</name>
<dbReference type="PIRSF" id="PIRSF020269">
    <property type="entry name" value="DUF1121"/>
    <property type="match status" value="1"/>
</dbReference>
<dbReference type="RefSeq" id="WP_066805940.1">
    <property type="nucleotide sequence ID" value="NZ_CP014206.1"/>
</dbReference>
<accession>A0A126QSH2</accession>
<proteinExistence type="predicted"/>
<reference evidence="2 4" key="1">
    <citation type="journal article" date="2016" name="Front. Microbiol.">
        <title>Genome Sequence of the Piezophilic, Mesophilic Sulfate-Reducing Bacterium Desulfovibrio indicus J2T.</title>
        <authorList>
            <person name="Cao J."/>
            <person name="Maignien L."/>
            <person name="Shao Z."/>
            <person name="Alain K."/>
            <person name="Jebbar M."/>
        </authorList>
    </citation>
    <scope>NUCLEOTIDE SEQUENCE [LARGE SCALE GENOMIC DNA]</scope>
    <source>
        <strain evidence="2 4">J2</strain>
    </source>
</reference>
<protein>
    <submittedName>
        <fullName evidence="2">Lactate utilization protein B/C</fullName>
    </submittedName>
    <submittedName>
        <fullName evidence="3">YkgG family uncharacterized protein</fullName>
    </submittedName>
</protein>
<evidence type="ECO:0000313" key="5">
    <source>
        <dbReference type="Proteomes" id="UP000295506"/>
    </source>
</evidence>
<evidence type="ECO:0000313" key="4">
    <source>
        <dbReference type="Proteomes" id="UP000055611"/>
    </source>
</evidence>
<dbReference type="InterPro" id="IPR003741">
    <property type="entry name" value="LUD_dom"/>
</dbReference>
<keyword evidence="4" id="KW-1185">Reference proteome</keyword>
<dbReference type="InterPro" id="IPR009501">
    <property type="entry name" value="UCP020269"/>
</dbReference>
<gene>
    <name evidence="2" type="ORF">AWY79_15505</name>
    <name evidence="3" type="ORF">EDC59_102133</name>
</gene>
<dbReference type="PANTHER" id="PTHR36179:SF2">
    <property type="entry name" value="LUD DOMAIN-CONTAINING PROTEIN"/>
    <property type="match status" value="1"/>
</dbReference>
<dbReference type="OrthoDB" id="9809147at2"/>
<dbReference type="Proteomes" id="UP000055611">
    <property type="component" value="Chromosome"/>
</dbReference>
<dbReference type="EMBL" id="SOBK01000002">
    <property type="protein sequence ID" value="TDT90703.1"/>
    <property type="molecule type" value="Genomic_DNA"/>
</dbReference>
<dbReference type="PANTHER" id="PTHR36179">
    <property type="entry name" value="LUD_DOM DOMAIN-CONTAINING PROTEIN"/>
    <property type="match status" value="1"/>
</dbReference>
<dbReference type="InterPro" id="IPR024185">
    <property type="entry name" value="FTHF_cligase-like_sf"/>
</dbReference>
<dbReference type="KEGG" id="dej:AWY79_15505"/>
<sequence>MDKPIDNYWKLGLDEVAERLADNGFDVYRADTLDQARAMVADEILPALKPRTVSFGGSGTLAASGVVDDLRASGEYEVLDTWDDSLSPEAKYELRRQALLVDCFFAGTNAITRDGQLVNLDMFGNRGGAITFGPRNVVLLVGRNKLVPDLQRAMERIKEYCAPVNTMRLNMKTPCVKTGYCMDCSSPQRICNVWTITEKSFPQGRIKIILINEDLGF</sequence>
<dbReference type="Pfam" id="PF02589">
    <property type="entry name" value="LUD_dom"/>
    <property type="match status" value="1"/>
</dbReference>
<dbReference type="Proteomes" id="UP000295506">
    <property type="component" value="Unassembled WGS sequence"/>
</dbReference>
<evidence type="ECO:0000313" key="2">
    <source>
        <dbReference type="EMBL" id="AMK12405.1"/>
    </source>
</evidence>
<feature type="domain" description="LUD" evidence="1">
    <location>
        <begin position="13"/>
        <end position="211"/>
    </location>
</feature>
<dbReference type="EMBL" id="CP014206">
    <property type="protein sequence ID" value="AMK12405.1"/>
    <property type="molecule type" value="Genomic_DNA"/>
</dbReference>
<evidence type="ECO:0000313" key="3">
    <source>
        <dbReference type="EMBL" id="TDT90703.1"/>
    </source>
</evidence>